<feature type="active site" evidence="10">
    <location>
        <position position="183"/>
    </location>
</feature>
<keyword evidence="14" id="KW-1185">Reference proteome</keyword>
<evidence type="ECO:0000256" key="6">
    <source>
        <dbReference type="ARBA" id="ARBA00023049"/>
    </source>
</evidence>
<dbReference type="InterPro" id="IPR034035">
    <property type="entry name" value="Astacin-like_dom"/>
</dbReference>
<dbReference type="SUPFAM" id="SSF55486">
    <property type="entry name" value="Metalloproteases ('zincins'), catalytic domain"/>
    <property type="match status" value="1"/>
</dbReference>
<evidence type="ECO:0000256" key="8">
    <source>
        <dbReference type="ARBA" id="ARBA00023157"/>
    </source>
</evidence>
<dbReference type="FunFam" id="3.40.390.10:FF:000015">
    <property type="entry name" value="Meprin A subunit"/>
    <property type="match status" value="1"/>
</dbReference>
<dbReference type="AlphaFoldDB" id="A0AAG5CNB8"/>
<keyword evidence="1 10" id="KW-0645">Protease</keyword>
<comment type="caution">
    <text evidence="10">Lacks conserved residue(s) required for the propagation of feature annotation.</text>
</comment>
<dbReference type="InterPro" id="IPR001506">
    <property type="entry name" value="Peptidase_M12A"/>
</dbReference>
<keyword evidence="4 10" id="KW-0378">Hydrolase</keyword>
<dbReference type="PANTHER" id="PTHR10127:SF780">
    <property type="entry name" value="METALLOENDOPEPTIDASE"/>
    <property type="match status" value="1"/>
</dbReference>
<dbReference type="GO" id="GO:0004222">
    <property type="term" value="F:metalloendopeptidase activity"/>
    <property type="evidence" value="ECO:0007669"/>
    <property type="project" value="UniProtKB-UniRule"/>
</dbReference>
<feature type="domain" description="Peptidase M12A" evidence="12">
    <location>
        <begin position="89"/>
        <end position="286"/>
    </location>
</feature>
<comment type="cofactor">
    <cofactor evidence="10 11">
        <name>Zn(2+)</name>
        <dbReference type="ChEBI" id="CHEBI:29105"/>
    </cofactor>
    <text evidence="10 11">Binds 1 zinc ion per subunit.</text>
</comment>
<keyword evidence="7" id="KW-0865">Zymogen</keyword>
<evidence type="ECO:0000313" key="14">
    <source>
        <dbReference type="Proteomes" id="UP000075880"/>
    </source>
</evidence>
<evidence type="ECO:0000313" key="13">
    <source>
        <dbReference type="EnsemblMetazoa" id="ENSAATROPP000312"/>
    </source>
</evidence>
<sequence>MMFSARRLGFVLAIGCLALERSSAKVILSDDPDDLIDLSHLGPELYGEPDEAVGKLVANFNPDTDAGNVEELGSYIEGDILIDRPDGRNGVANNANRWPNGVVPFVIAGNFDAKGMQLIEEAINQYHTKTCIRFKPRMGEKNYIAFESSNSGCWSSVGMIGGKQSVNLQIPGCTTLVGTVMHEMMHAVGFLHEQNREDRDSYVRIRTQNIKPGTETNFDKAKKDSTNSFGVEYDYGSIMHYSENAFSVNGKPTIEAKKPTGIAQMGQREGFSWSDLEKLNRMYECQGNKGSSKPIQLRPPPFAAGAFPAPSGAVAPMGPSGAGGPPYFPSSGPAPYNPYYPPHSGSLGPSYPYGPMGPVPIAPYPFGYRPGLGM</sequence>
<keyword evidence="5 10" id="KW-0862">Zinc</keyword>
<keyword evidence="3 11" id="KW-0732">Signal</keyword>
<keyword evidence="9" id="KW-0325">Glycoprotein</keyword>
<dbReference type="EnsemblMetazoa" id="ENSAATROPT000330">
    <property type="protein sequence ID" value="ENSAATROPP000312"/>
    <property type="gene ID" value="ENSAATROPG000273"/>
</dbReference>
<reference evidence="13" key="1">
    <citation type="submission" date="2024-04" db="UniProtKB">
        <authorList>
            <consortium name="EnsemblMetazoa"/>
        </authorList>
    </citation>
    <scope>IDENTIFICATION</scope>
    <source>
        <strain evidence="13">EBRO</strain>
    </source>
</reference>
<dbReference type="InterPro" id="IPR006026">
    <property type="entry name" value="Peptidase_Metallo"/>
</dbReference>
<dbReference type="PANTHER" id="PTHR10127">
    <property type="entry name" value="DISCOIDIN, CUB, EGF, LAMININ , AND ZINC METALLOPROTEASE DOMAIN CONTAINING"/>
    <property type="match status" value="1"/>
</dbReference>
<evidence type="ECO:0000256" key="3">
    <source>
        <dbReference type="ARBA" id="ARBA00022729"/>
    </source>
</evidence>
<evidence type="ECO:0000256" key="9">
    <source>
        <dbReference type="ARBA" id="ARBA00023180"/>
    </source>
</evidence>
<evidence type="ECO:0000256" key="7">
    <source>
        <dbReference type="ARBA" id="ARBA00023145"/>
    </source>
</evidence>
<evidence type="ECO:0000256" key="4">
    <source>
        <dbReference type="ARBA" id="ARBA00022801"/>
    </source>
</evidence>
<dbReference type="CDD" id="cd04280">
    <property type="entry name" value="ZnMc_astacin_like"/>
    <property type="match status" value="1"/>
</dbReference>
<evidence type="ECO:0000256" key="11">
    <source>
        <dbReference type="RuleBase" id="RU361183"/>
    </source>
</evidence>
<keyword evidence="2 10" id="KW-0479">Metal-binding</keyword>
<evidence type="ECO:0000256" key="10">
    <source>
        <dbReference type="PROSITE-ProRule" id="PRU01211"/>
    </source>
</evidence>
<dbReference type="GO" id="GO:0006508">
    <property type="term" value="P:proteolysis"/>
    <property type="evidence" value="ECO:0007669"/>
    <property type="project" value="UniProtKB-KW"/>
</dbReference>
<organism evidence="13 14">
    <name type="scientific">Anopheles atroparvus</name>
    <name type="common">European mosquito</name>
    <dbReference type="NCBI Taxonomy" id="41427"/>
    <lineage>
        <taxon>Eukaryota</taxon>
        <taxon>Metazoa</taxon>
        <taxon>Ecdysozoa</taxon>
        <taxon>Arthropoda</taxon>
        <taxon>Hexapoda</taxon>
        <taxon>Insecta</taxon>
        <taxon>Pterygota</taxon>
        <taxon>Neoptera</taxon>
        <taxon>Endopterygota</taxon>
        <taxon>Diptera</taxon>
        <taxon>Nematocera</taxon>
        <taxon>Culicoidea</taxon>
        <taxon>Culicidae</taxon>
        <taxon>Anophelinae</taxon>
        <taxon>Anopheles</taxon>
    </lineage>
</organism>
<keyword evidence="6 10" id="KW-0482">Metalloprotease</keyword>
<dbReference type="PROSITE" id="PS51864">
    <property type="entry name" value="ASTACIN"/>
    <property type="match status" value="1"/>
</dbReference>
<dbReference type="EC" id="3.4.24.-" evidence="11"/>
<dbReference type="InterPro" id="IPR024079">
    <property type="entry name" value="MetalloPept_cat_dom_sf"/>
</dbReference>
<feature type="chain" id="PRO_5042316100" description="Metalloendopeptidase" evidence="11">
    <location>
        <begin position="25"/>
        <end position="374"/>
    </location>
</feature>
<feature type="binding site" evidence="10">
    <location>
        <position position="186"/>
    </location>
    <ligand>
        <name>Zn(2+)</name>
        <dbReference type="ChEBI" id="CHEBI:29105"/>
        <note>catalytic</note>
    </ligand>
</feature>
<proteinExistence type="predicted"/>
<evidence type="ECO:0000256" key="2">
    <source>
        <dbReference type="ARBA" id="ARBA00022723"/>
    </source>
</evidence>
<dbReference type="GO" id="GO:0008270">
    <property type="term" value="F:zinc ion binding"/>
    <property type="evidence" value="ECO:0007669"/>
    <property type="project" value="UniProtKB-UniRule"/>
</dbReference>
<feature type="binding site" evidence="10">
    <location>
        <position position="182"/>
    </location>
    <ligand>
        <name>Zn(2+)</name>
        <dbReference type="ChEBI" id="CHEBI:29105"/>
        <note>catalytic</note>
    </ligand>
</feature>
<accession>A0AAG5CNB8</accession>
<evidence type="ECO:0000259" key="12">
    <source>
        <dbReference type="PROSITE" id="PS51864"/>
    </source>
</evidence>
<dbReference type="SMART" id="SM00235">
    <property type="entry name" value="ZnMc"/>
    <property type="match status" value="1"/>
</dbReference>
<name>A0AAG5CNB8_ANOAO</name>
<dbReference type="Pfam" id="PF01400">
    <property type="entry name" value="Astacin"/>
    <property type="match status" value="1"/>
</dbReference>
<feature type="binding site" evidence="10">
    <location>
        <position position="192"/>
    </location>
    <ligand>
        <name>Zn(2+)</name>
        <dbReference type="ChEBI" id="CHEBI:29105"/>
        <note>catalytic</note>
    </ligand>
</feature>
<evidence type="ECO:0000256" key="1">
    <source>
        <dbReference type="ARBA" id="ARBA00022670"/>
    </source>
</evidence>
<dbReference type="Gene3D" id="3.40.390.10">
    <property type="entry name" value="Collagenase (Catalytic Domain)"/>
    <property type="match status" value="1"/>
</dbReference>
<dbReference type="PRINTS" id="PR00480">
    <property type="entry name" value="ASTACIN"/>
</dbReference>
<protein>
    <recommendedName>
        <fullName evidence="11">Metalloendopeptidase</fullName>
        <ecNumber evidence="11">3.4.24.-</ecNumber>
    </recommendedName>
</protein>
<dbReference type="Proteomes" id="UP000075880">
    <property type="component" value="Unassembled WGS sequence"/>
</dbReference>
<feature type="signal peptide" evidence="11">
    <location>
        <begin position="1"/>
        <end position="24"/>
    </location>
</feature>
<evidence type="ECO:0000256" key="5">
    <source>
        <dbReference type="ARBA" id="ARBA00022833"/>
    </source>
</evidence>
<keyword evidence="8" id="KW-1015">Disulfide bond</keyword>